<dbReference type="EMBL" id="BONY01000009">
    <property type="protein sequence ID" value="GIH03717.1"/>
    <property type="molecule type" value="Genomic_DNA"/>
</dbReference>
<dbReference type="AlphaFoldDB" id="A0A8J3VF09"/>
<organism evidence="1 2">
    <name type="scientific">Rhizocola hellebori</name>
    <dbReference type="NCBI Taxonomy" id="1392758"/>
    <lineage>
        <taxon>Bacteria</taxon>
        <taxon>Bacillati</taxon>
        <taxon>Actinomycetota</taxon>
        <taxon>Actinomycetes</taxon>
        <taxon>Micromonosporales</taxon>
        <taxon>Micromonosporaceae</taxon>
        <taxon>Rhizocola</taxon>
    </lineage>
</organism>
<evidence type="ECO:0000313" key="1">
    <source>
        <dbReference type="EMBL" id="GIH03717.1"/>
    </source>
</evidence>
<accession>A0A8J3VF09</accession>
<name>A0A8J3VF09_9ACTN</name>
<keyword evidence="2" id="KW-1185">Reference proteome</keyword>
<comment type="caution">
    <text evidence="1">The sequence shown here is derived from an EMBL/GenBank/DDBJ whole genome shotgun (WGS) entry which is preliminary data.</text>
</comment>
<reference evidence="1" key="1">
    <citation type="submission" date="2021-01" db="EMBL/GenBank/DDBJ databases">
        <title>Whole genome shotgun sequence of Rhizocola hellebori NBRC 109834.</title>
        <authorList>
            <person name="Komaki H."/>
            <person name="Tamura T."/>
        </authorList>
    </citation>
    <scope>NUCLEOTIDE SEQUENCE</scope>
    <source>
        <strain evidence="1">NBRC 109834</strain>
    </source>
</reference>
<proteinExistence type="predicted"/>
<sequence length="452" mass="49594">MWGRSGEKHMALIDELEPILRQITPEAHKRWEHSISDVPLEYRQRHAAEWNKIANEFFGSVDDLLTRFREFALLDAHDFAKNVEALALPGDHKTRTGPGQPIVGGSPMPGTAFWSIFSADAYFMNDVREMIHAEQWNSKAAEAFRDNFLKNFGEAADWQGAYLKELSIAAASYHLAVNRAKKAILFVAESCLAALKFHPKLQNDLDFNDDSKAAPWATASGATSTALTAVGLFLSGGAALVVGVASLLSGIYSFAKTSGTKPYLQVDYNDYPPKIISDTEYAIKALREWLFLQDDALADGLGKDLSDDQAFASPKLRLASPGLTPDAYKTLDIRDGDGKPPNQVVASIVLLARAGYYNLPGAAYEYDSAVRTLDACTVPGSMGTFFPKSLPKFNEATRRLGDYLRETGDALTRAGDAMLTAARSYQGTDEERADIISQINQIPPHHSRAPFH</sequence>
<protein>
    <submittedName>
        <fullName evidence="1">Uncharacterized protein</fullName>
    </submittedName>
</protein>
<dbReference type="Proteomes" id="UP000612899">
    <property type="component" value="Unassembled WGS sequence"/>
</dbReference>
<evidence type="ECO:0000313" key="2">
    <source>
        <dbReference type="Proteomes" id="UP000612899"/>
    </source>
</evidence>
<gene>
    <name evidence="1" type="ORF">Rhe02_17840</name>
</gene>